<evidence type="ECO:0000313" key="2">
    <source>
        <dbReference type="Proteomes" id="UP000245631"/>
    </source>
</evidence>
<dbReference type="AlphaFoldDB" id="A0A8E3B2Y2"/>
<gene>
    <name evidence="1" type="ORF">C8D77_111142</name>
</gene>
<organism evidence="1 2">
    <name type="scientific">Rhizobium loti</name>
    <name type="common">Mesorhizobium loti</name>
    <dbReference type="NCBI Taxonomy" id="381"/>
    <lineage>
        <taxon>Bacteria</taxon>
        <taxon>Pseudomonadati</taxon>
        <taxon>Pseudomonadota</taxon>
        <taxon>Alphaproteobacteria</taxon>
        <taxon>Hyphomicrobiales</taxon>
        <taxon>Phyllobacteriaceae</taxon>
        <taxon>Mesorhizobium</taxon>
    </lineage>
</organism>
<protein>
    <submittedName>
        <fullName evidence="1">Uncharacterized protein</fullName>
    </submittedName>
</protein>
<accession>A0A8E3B2Y2</accession>
<proteinExistence type="predicted"/>
<dbReference type="EMBL" id="QGGH01000011">
    <property type="protein sequence ID" value="PWJ88419.1"/>
    <property type="molecule type" value="Genomic_DNA"/>
</dbReference>
<reference evidence="1 2" key="1">
    <citation type="submission" date="2018-05" db="EMBL/GenBank/DDBJ databases">
        <title>Genomic Encyclopedia of Type Strains, Phase IV (KMG-IV): sequencing the most valuable type-strain genomes for metagenomic binning, comparative biology and taxonomic classification.</title>
        <authorList>
            <person name="Goeker M."/>
        </authorList>
    </citation>
    <scope>NUCLEOTIDE SEQUENCE [LARGE SCALE GENOMIC DNA]</scope>
    <source>
        <strain evidence="1 2">DSM 2626</strain>
    </source>
</reference>
<comment type="caution">
    <text evidence="1">The sequence shown here is derived from an EMBL/GenBank/DDBJ whole genome shotgun (WGS) entry which is preliminary data.</text>
</comment>
<sequence length="158" mass="17941">MSEREIKAKEMIRMLNGFPQTTENYDLLLDSYMQQLASLSTEAVVRAVRRYLSGDVPEQHMTFAPSVPEFVREARASEEYLRLLNAPKRPALEYHRGNLAPFEIMSNKRKAENANRPVLHEDVSVEQFRSFSAARQLPVGAKWVAGVIYGPVEANSIC</sequence>
<evidence type="ECO:0000313" key="1">
    <source>
        <dbReference type="EMBL" id="PWJ88419.1"/>
    </source>
</evidence>
<dbReference type="Proteomes" id="UP000245631">
    <property type="component" value="Unassembled WGS sequence"/>
</dbReference>
<name>A0A8E3B2Y2_RHILI</name>